<evidence type="ECO:0000313" key="2">
    <source>
        <dbReference type="Proteomes" id="UP000188184"/>
    </source>
</evidence>
<dbReference type="AlphaFoldDB" id="A0A1Q2L0C9"/>
<dbReference type="RefSeq" id="WP_077589771.1">
    <property type="nucleotide sequence ID" value="NZ_CP019640.1"/>
</dbReference>
<reference evidence="1 2" key="1">
    <citation type="submission" date="2017-02" db="EMBL/GenBank/DDBJ databases">
        <title>The complete genomic sequence of a novel cold adapted crude oil-degrading bacterium Planococcus qaidamina Y42.</title>
        <authorList>
            <person name="Yang R."/>
        </authorList>
    </citation>
    <scope>NUCLEOTIDE SEQUENCE [LARGE SCALE GENOMIC DNA]</scope>
    <source>
        <strain evidence="1 2">Y42</strain>
    </source>
</reference>
<dbReference type="KEGG" id="pmar:B0X71_12745"/>
<dbReference type="EMBL" id="CP019640">
    <property type="protein sequence ID" value="AQQ53873.1"/>
    <property type="molecule type" value="Genomic_DNA"/>
</dbReference>
<name>A0A1Q2L0C9_9BACL</name>
<accession>A0A1Q2L0C9</accession>
<protein>
    <recommendedName>
        <fullName evidence="3">Abortive phage infection protein</fullName>
    </recommendedName>
</protein>
<keyword evidence="2" id="KW-1185">Reference proteome</keyword>
<sequence length="62" mass="7143">MKNYNEMLDQLKAGDIPEVAVTKEEFEDLRAVLISRSDFKQFRGEAGHHGNVTYTFSKIPRN</sequence>
<dbReference type="Proteomes" id="UP000188184">
    <property type="component" value="Chromosome"/>
</dbReference>
<gene>
    <name evidence="1" type="ORF">B0X71_12745</name>
</gene>
<proteinExistence type="predicted"/>
<evidence type="ECO:0000313" key="1">
    <source>
        <dbReference type="EMBL" id="AQQ53873.1"/>
    </source>
</evidence>
<evidence type="ECO:0008006" key="3">
    <source>
        <dbReference type="Google" id="ProtNLM"/>
    </source>
</evidence>
<organism evidence="1 2">
    <name type="scientific">Planococcus lenghuensis</name>
    <dbReference type="NCBI Taxonomy" id="2213202"/>
    <lineage>
        <taxon>Bacteria</taxon>
        <taxon>Bacillati</taxon>
        <taxon>Bacillota</taxon>
        <taxon>Bacilli</taxon>
        <taxon>Bacillales</taxon>
        <taxon>Caryophanaceae</taxon>
        <taxon>Planococcus</taxon>
    </lineage>
</organism>
<dbReference type="OrthoDB" id="2455488at2"/>